<comment type="caution">
    <text evidence="1">The sequence shown here is derived from an EMBL/GenBank/DDBJ whole genome shotgun (WGS) entry which is preliminary data.</text>
</comment>
<evidence type="ECO:0000313" key="2">
    <source>
        <dbReference type="Proteomes" id="UP000630615"/>
    </source>
</evidence>
<evidence type="ECO:0000313" key="1">
    <source>
        <dbReference type="EMBL" id="GGD04333.1"/>
    </source>
</evidence>
<dbReference type="EMBL" id="BMKI01000018">
    <property type="protein sequence ID" value="GGD04333.1"/>
    <property type="molecule type" value="Genomic_DNA"/>
</dbReference>
<protein>
    <recommendedName>
        <fullName evidence="3">DUF4375 domain-containing protein</fullName>
    </recommendedName>
</protein>
<dbReference type="RefSeq" id="WP_088271793.1">
    <property type="nucleotide sequence ID" value="NZ_BMKI01000018.1"/>
</dbReference>
<sequence length="149" mass="17544">MSDSLVLLLNGGWEFVINVNSASTLVYLYFGHTDTTVEMLINATDIPFEEILDETDEMIRNEIPDYYLRLLKEAELLNTEQENTLYRIQKEDVVSFLSNNAHEKNVLELFEKNFSCMEDVGYFVNHAESQLELEKRRDMKRHFEYNSES</sequence>
<gene>
    <name evidence="1" type="ORF">GCM10011573_37340</name>
</gene>
<organism evidence="1 2">
    <name type="scientific">Enterococcus wangshanyuanii</name>
    <dbReference type="NCBI Taxonomy" id="2005703"/>
    <lineage>
        <taxon>Bacteria</taxon>
        <taxon>Bacillati</taxon>
        <taxon>Bacillota</taxon>
        <taxon>Bacilli</taxon>
        <taxon>Lactobacillales</taxon>
        <taxon>Enterococcaceae</taxon>
        <taxon>Enterococcus</taxon>
    </lineage>
</organism>
<reference evidence="2" key="1">
    <citation type="journal article" date="2019" name="Int. J. Syst. Evol. Microbiol.">
        <title>The Global Catalogue of Microorganisms (GCM) 10K type strain sequencing project: providing services to taxonomists for standard genome sequencing and annotation.</title>
        <authorList>
            <consortium name="The Broad Institute Genomics Platform"/>
            <consortium name="The Broad Institute Genome Sequencing Center for Infectious Disease"/>
            <person name="Wu L."/>
            <person name="Ma J."/>
        </authorList>
    </citation>
    <scope>NUCLEOTIDE SEQUENCE [LARGE SCALE GENOMIC DNA]</scope>
    <source>
        <strain evidence="2">CGMCC 1.15942</strain>
    </source>
</reference>
<proteinExistence type="predicted"/>
<evidence type="ECO:0008006" key="3">
    <source>
        <dbReference type="Google" id="ProtNLM"/>
    </source>
</evidence>
<dbReference type="Proteomes" id="UP000630615">
    <property type="component" value="Unassembled WGS sequence"/>
</dbReference>
<keyword evidence="2" id="KW-1185">Reference proteome</keyword>
<accession>A0ABQ1PV31</accession>
<name>A0ABQ1PV31_9ENTE</name>